<feature type="transmembrane region" description="Helical" evidence="2">
    <location>
        <begin position="105"/>
        <end position="129"/>
    </location>
</feature>
<sequence length="533" mass="58206">MQGSPQSKPDARPRTDTLEDTITLPSTAAPEPLISIPAEKEVSHRPVIAEKEWNSAGAAQSLLLGGDTNKEAYGNTTYYPNGHPEVEQSTEREKRKKSICGVSRLVLGMILLILILIGLALGLGVGLGLKKSSRPRSQPLSPQAQTTILPSSASSSASSLASSAPSTVRRLTCPSGTAVTRRNSLSPLGFAFSTLPEGESSLSGNLSIANMYYHSGYTANRTHASNTEFRVHRLWGNGSWTDNKVPLQVPIQADSPINAVSMLDNNAVIWNIFYLDASNTIQHFSYQDPDFQSRTTRHLNGSSATAMYGFKLHRSTVCRVYYSSNNRSPTYDQQDLDAQGLMLWYPTTLTGEIMQWLFWTETTNNDSYNWVSQQTSVSSRIPQGLGCYSSKDSAVAYSVSVSMTNASYQFYAVNLDKLAPGPQQCFNSAPQAQDDVFLRNDGNLFYTQDANAEIKVSTIINAWDCSSSKLRSNTSQLGHQPGTFGTILDAATIYNGTDRSVPVAFFGAGQNDILGFEQDEEGNWLQGDNIFQC</sequence>
<evidence type="ECO:0008006" key="5">
    <source>
        <dbReference type="Google" id="ProtNLM"/>
    </source>
</evidence>
<gene>
    <name evidence="3" type="ORF">K470DRAFT_264847</name>
</gene>
<keyword evidence="2" id="KW-1133">Transmembrane helix</keyword>
<proteinExistence type="predicted"/>
<feature type="region of interest" description="Disordered" evidence="1">
    <location>
        <begin position="75"/>
        <end position="95"/>
    </location>
</feature>
<feature type="region of interest" description="Disordered" evidence="1">
    <location>
        <begin position="1"/>
        <end position="22"/>
    </location>
</feature>
<evidence type="ECO:0000313" key="4">
    <source>
        <dbReference type="Proteomes" id="UP000799421"/>
    </source>
</evidence>
<keyword evidence="4" id="KW-1185">Reference proteome</keyword>
<evidence type="ECO:0000313" key="3">
    <source>
        <dbReference type="EMBL" id="KAF2860023.1"/>
    </source>
</evidence>
<organism evidence="3 4">
    <name type="scientific">Piedraia hortae CBS 480.64</name>
    <dbReference type="NCBI Taxonomy" id="1314780"/>
    <lineage>
        <taxon>Eukaryota</taxon>
        <taxon>Fungi</taxon>
        <taxon>Dikarya</taxon>
        <taxon>Ascomycota</taxon>
        <taxon>Pezizomycotina</taxon>
        <taxon>Dothideomycetes</taxon>
        <taxon>Dothideomycetidae</taxon>
        <taxon>Capnodiales</taxon>
        <taxon>Piedraiaceae</taxon>
        <taxon>Piedraia</taxon>
    </lineage>
</organism>
<protein>
    <recommendedName>
        <fullName evidence="5">Fucose-specific lectin</fullName>
    </recommendedName>
</protein>
<feature type="region of interest" description="Disordered" evidence="1">
    <location>
        <begin position="132"/>
        <end position="161"/>
    </location>
</feature>
<keyword evidence="2" id="KW-0472">Membrane</keyword>
<keyword evidence="2" id="KW-0812">Transmembrane</keyword>
<dbReference type="Proteomes" id="UP000799421">
    <property type="component" value="Unassembled WGS sequence"/>
</dbReference>
<name>A0A6A7BY44_9PEZI</name>
<reference evidence="3" key="1">
    <citation type="journal article" date="2020" name="Stud. Mycol.">
        <title>101 Dothideomycetes genomes: a test case for predicting lifestyles and emergence of pathogens.</title>
        <authorList>
            <person name="Haridas S."/>
            <person name="Albert R."/>
            <person name="Binder M."/>
            <person name="Bloem J."/>
            <person name="Labutti K."/>
            <person name="Salamov A."/>
            <person name="Andreopoulos B."/>
            <person name="Baker S."/>
            <person name="Barry K."/>
            <person name="Bills G."/>
            <person name="Bluhm B."/>
            <person name="Cannon C."/>
            <person name="Castanera R."/>
            <person name="Culley D."/>
            <person name="Daum C."/>
            <person name="Ezra D."/>
            <person name="Gonzalez J."/>
            <person name="Henrissat B."/>
            <person name="Kuo A."/>
            <person name="Liang C."/>
            <person name="Lipzen A."/>
            <person name="Lutzoni F."/>
            <person name="Magnuson J."/>
            <person name="Mondo S."/>
            <person name="Nolan M."/>
            <person name="Ohm R."/>
            <person name="Pangilinan J."/>
            <person name="Park H.-J."/>
            <person name="Ramirez L."/>
            <person name="Alfaro M."/>
            <person name="Sun H."/>
            <person name="Tritt A."/>
            <person name="Yoshinaga Y."/>
            <person name="Zwiers L.-H."/>
            <person name="Turgeon B."/>
            <person name="Goodwin S."/>
            <person name="Spatafora J."/>
            <person name="Crous P."/>
            <person name="Grigoriev I."/>
        </authorList>
    </citation>
    <scope>NUCLEOTIDE SEQUENCE</scope>
    <source>
        <strain evidence="3">CBS 480.64</strain>
    </source>
</reference>
<feature type="compositionally biased region" description="Basic and acidic residues" evidence="1">
    <location>
        <begin position="84"/>
        <end position="93"/>
    </location>
</feature>
<dbReference type="AlphaFoldDB" id="A0A6A7BY44"/>
<evidence type="ECO:0000256" key="1">
    <source>
        <dbReference type="SAM" id="MobiDB-lite"/>
    </source>
</evidence>
<evidence type="ECO:0000256" key="2">
    <source>
        <dbReference type="SAM" id="Phobius"/>
    </source>
</evidence>
<feature type="compositionally biased region" description="Low complexity" evidence="1">
    <location>
        <begin position="135"/>
        <end position="161"/>
    </location>
</feature>
<accession>A0A6A7BY44</accession>
<dbReference type="EMBL" id="MU005986">
    <property type="protein sequence ID" value="KAF2860023.1"/>
    <property type="molecule type" value="Genomic_DNA"/>
</dbReference>